<dbReference type="GO" id="GO:0003700">
    <property type="term" value="F:DNA-binding transcription factor activity"/>
    <property type="evidence" value="ECO:0007669"/>
    <property type="project" value="TreeGrafter"/>
</dbReference>
<reference evidence="2" key="1">
    <citation type="journal article" date="2014" name="Front. Microbiol.">
        <title>High frequency of phylogenetically diverse reductive dehalogenase-homologous genes in deep subseafloor sedimentary metagenomes.</title>
        <authorList>
            <person name="Kawai M."/>
            <person name="Futagami T."/>
            <person name="Toyoda A."/>
            <person name="Takaki Y."/>
            <person name="Nishi S."/>
            <person name="Hori S."/>
            <person name="Arai W."/>
            <person name="Tsubouchi T."/>
            <person name="Morono Y."/>
            <person name="Uchiyama I."/>
            <person name="Ito T."/>
            <person name="Fujiyama A."/>
            <person name="Inagaki F."/>
            <person name="Takami H."/>
        </authorList>
    </citation>
    <scope>NUCLEOTIDE SEQUENCE</scope>
    <source>
        <strain evidence="2">Expedition CK06-06</strain>
    </source>
</reference>
<dbReference type="PANTHER" id="PTHR30136">
    <property type="entry name" value="HELIX-TURN-HELIX TRANSCRIPTIONAL REGULATOR, ICLR FAMILY"/>
    <property type="match status" value="1"/>
</dbReference>
<proteinExistence type="predicted"/>
<dbReference type="PANTHER" id="PTHR30136:SF24">
    <property type="entry name" value="HTH-TYPE TRANSCRIPTIONAL REPRESSOR ALLR"/>
    <property type="match status" value="1"/>
</dbReference>
<feature type="domain" description="IclR-ED" evidence="1">
    <location>
        <begin position="1"/>
        <end position="116"/>
    </location>
</feature>
<dbReference type="EMBL" id="BARW01038760">
    <property type="protein sequence ID" value="GAJ24486.1"/>
    <property type="molecule type" value="Genomic_DNA"/>
</dbReference>
<dbReference type="SUPFAM" id="SSF55781">
    <property type="entry name" value="GAF domain-like"/>
    <property type="match status" value="1"/>
</dbReference>
<sequence>HPTAVGKVFLAYMSEEDFEYIIRERGLKKFTENTITNVEKLKEELKEIRANGYAFDDQEVRLGVRRIAAPIFDHSKKIAGVICIAGPTFRMRREREEGLGRMVKQAAREISNELGWERLENKT</sequence>
<name>X1VYE7_9ZZZZ</name>
<dbReference type="Pfam" id="PF01614">
    <property type="entry name" value="IclR_C"/>
    <property type="match status" value="1"/>
</dbReference>
<evidence type="ECO:0000313" key="2">
    <source>
        <dbReference type="EMBL" id="GAJ24486.1"/>
    </source>
</evidence>
<dbReference type="PROSITE" id="PS51078">
    <property type="entry name" value="ICLR_ED"/>
    <property type="match status" value="1"/>
</dbReference>
<dbReference type="InterPro" id="IPR029016">
    <property type="entry name" value="GAF-like_dom_sf"/>
</dbReference>
<dbReference type="AlphaFoldDB" id="X1VYE7"/>
<comment type="caution">
    <text evidence="2">The sequence shown here is derived from an EMBL/GenBank/DDBJ whole genome shotgun (WGS) entry which is preliminary data.</text>
</comment>
<accession>X1VYE7</accession>
<evidence type="ECO:0000259" key="1">
    <source>
        <dbReference type="PROSITE" id="PS51078"/>
    </source>
</evidence>
<protein>
    <recommendedName>
        <fullName evidence="1">IclR-ED domain-containing protein</fullName>
    </recommendedName>
</protein>
<gene>
    <name evidence="2" type="ORF">S12H4_59351</name>
</gene>
<dbReference type="InterPro" id="IPR014757">
    <property type="entry name" value="Tscrpt_reg_IclR_C"/>
</dbReference>
<dbReference type="Gene3D" id="3.30.450.40">
    <property type="match status" value="1"/>
</dbReference>
<dbReference type="InterPro" id="IPR050707">
    <property type="entry name" value="HTH_MetabolicPath_Reg"/>
</dbReference>
<organism evidence="2">
    <name type="scientific">marine sediment metagenome</name>
    <dbReference type="NCBI Taxonomy" id="412755"/>
    <lineage>
        <taxon>unclassified sequences</taxon>
        <taxon>metagenomes</taxon>
        <taxon>ecological metagenomes</taxon>
    </lineage>
</organism>
<feature type="non-terminal residue" evidence="2">
    <location>
        <position position="1"/>
    </location>
</feature>
<dbReference type="GO" id="GO:0045892">
    <property type="term" value="P:negative regulation of DNA-templated transcription"/>
    <property type="evidence" value="ECO:0007669"/>
    <property type="project" value="TreeGrafter"/>
</dbReference>
<dbReference type="GO" id="GO:0003677">
    <property type="term" value="F:DNA binding"/>
    <property type="evidence" value="ECO:0007669"/>
    <property type="project" value="TreeGrafter"/>
</dbReference>